<dbReference type="InterPro" id="IPR056773">
    <property type="entry name" value="WHD_ORC2"/>
</dbReference>
<sequence length="384" mass="44687">MSKRGKKPSVKLTKNFIKEKKRGKDEDEDIQNKDGEKEFIDVSYEEESDEDDDEDDKEVLKTSKKDLSGLRYMSTQDNYRILSQNPFPKHTKEKEALLDSYFKNGKTNELFNELLLGYNILLHGEGSKINLVKRFINEYTKKYPSIFVNAFLPNVDIKEIVDIISVKLFNNSKKYSTVNQQIRDLNTLSQEQPLYKHIFLIIYNIDGMALNSYSSQVLLSELAQIPNLHIIATIDNYNANLIWDVALDARFRWVRHSMPTYENYLKELLKESSVYTGKESSLTLSSIESVLKSLTDTAKDVLKILINHTMELKQRECSKRNLYELCFDEFLVSEESSLNSHLVEYIDHKMIREFTKHGETFLSVQMNKSLTKQVLVILEANTQE</sequence>
<dbReference type="InterPro" id="IPR007220">
    <property type="entry name" value="ORC2"/>
</dbReference>
<dbReference type="Pfam" id="PF24882">
    <property type="entry name" value="WHD_ORC2"/>
    <property type="match status" value="1"/>
</dbReference>
<protein>
    <recommendedName>
        <fullName evidence="5">Origin recognition complex subunit 2</fullName>
    </recommendedName>
</protein>
<comment type="subunit">
    <text evidence="5">Component of the origin recognition complex (ORC).</text>
</comment>
<gene>
    <name evidence="9" type="ORF">CYY_006983</name>
</gene>
<dbReference type="InterPro" id="IPR056772">
    <property type="entry name" value="RecA-like_ORC2"/>
</dbReference>
<reference evidence="9" key="1">
    <citation type="submission" date="2020-01" db="EMBL/GenBank/DDBJ databases">
        <title>Development of genomics and gene disruption for Polysphondylium violaceum indicates a role for the polyketide synthase stlB in stalk morphogenesis.</title>
        <authorList>
            <person name="Narita B."/>
            <person name="Kawabe Y."/>
            <person name="Kin K."/>
            <person name="Saito T."/>
            <person name="Gibbs R."/>
            <person name="Kuspa A."/>
            <person name="Muzny D."/>
            <person name="Queller D."/>
            <person name="Richards S."/>
            <person name="Strassman J."/>
            <person name="Sucgang R."/>
            <person name="Worley K."/>
            <person name="Schaap P."/>
        </authorList>
    </citation>
    <scope>NUCLEOTIDE SEQUENCE</scope>
    <source>
        <strain evidence="9">QSvi11</strain>
    </source>
</reference>
<keyword evidence="10" id="KW-1185">Reference proteome</keyword>
<evidence type="ECO:0000259" key="7">
    <source>
        <dbReference type="Pfam" id="PF04084"/>
    </source>
</evidence>
<feature type="domain" description="Origin recognition complex subunit 2 RecA-like" evidence="7">
    <location>
        <begin position="103"/>
        <end position="257"/>
    </location>
</feature>
<dbReference type="EMBL" id="AJWJ01000348">
    <property type="protein sequence ID" value="KAF2071702.1"/>
    <property type="molecule type" value="Genomic_DNA"/>
</dbReference>
<comment type="function">
    <text evidence="5">Component of the origin recognition complex (ORC) that binds origins of replication. DNA-binding is ATP-dependent. ORC is required to assemble the pre-replication complex necessary to initiate DNA replication.</text>
</comment>
<keyword evidence="4 5" id="KW-0539">Nucleus</keyword>
<keyword evidence="3 5" id="KW-0235">DNA replication</keyword>
<comment type="similarity">
    <text evidence="2 5">Belongs to the ORC2 family.</text>
</comment>
<dbReference type="Pfam" id="PF04084">
    <property type="entry name" value="RecA-like_ORC2"/>
    <property type="match status" value="1"/>
</dbReference>
<comment type="caution">
    <text evidence="9">The sequence shown here is derived from an EMBL/GenBank/DDBJ whole genome shotgun (WGS) entry which is preliminary data.</text>
</comment>
<dbReference type="AlphaFoldDB" id="A0A8J4V2M4"/>
<proteinExistence type="inferred from homology"/>
<dbReference type="OrthoDB" id="20198at2759"/>
<dbReference type="GO" id="GO:0006260">
    <property type="term" value="P:DNA replication"/>
    <property type="evidence" value="ECO:0007669"/>
    <property type="project" value="UniProtKB-UniRule"/>
</dbReference>
<feature type="compositionally biased region" description="Basic and acidic residues" evidence="6">
    <location>
        <begin position="16"/>
        <end position="40"/>
    </location>
</feature>
<dbReference type="GO" id="GO:0003688">
    <property type="term" value="F:DNA replication origin binding"/>
    <property type="evidence" value="ECO:0007669"/>
    <property type="project" value="UniProtKB-UniRule"/>
</dbReference>
<dbReference type="GO" id="GO:0005664">
    <property type="term" value="C:nuclear origin of replication recognition complex"/>
    <property type="evidence" value="ECO:0007669"/>
    <property type="project" value="UniProtKB-UniRule"/>
</dbReference>
<accession>A0A8J4V2M4</accession>
<evidence type="ECO:0000256" key="5">
    <source>
        <dbReference type="RuleBase" id="RU368084"/>
    </source>
</evidence>
<evidence type="ECO:0000256" key="1">
    <source>
        <dbReference type="ARBA" id="ARBA00004123"/>
    </source>
</evidence>
<evidence type="ECO:0000259" key="8">
    <source>
        <dbReference type="Pfam" id="PF24882"/>
    </source>
</evidence>
<feature type="domain" description="Origin recognition complex subunit 2 winged-helix" evidence="8">
    <location>
        <begin position="318"/>
        <end position="369"/>
    </location>
</feature>
<dbReference type="Proteomes" id="UP000695562">
    <property type="component" value="Unassembled WGS sequence"/>
</dbReference>
<comment type="subcellular location">
    <subcellularLocation>
        <location evidence="1 5">Nucleus</location>
    </subcellularLocation>
</comment>
<evidence type="ECO:0000256" key="3">
    <source>
        <dbReference type="ARBA" id="ARBA00022705"/>
    </source>
</evidence>
<dbReference type="PANTHER" id="PTHR14052:SF0">
    <property type="entry name" value="ORIGIN RECOGNITION COMPLEX SUBUNIT 2"/>
    <property type="match status" value="1"/>
</dbReference>
<evidence type="ECO:0000256" key="2">
    <source>
        <dbReference type="ARBA" id="ARBA00007421"/>
    </source>
</evidence>
<feature type="region of interest" description="Disordered" evidence="6">
    <location>
        <begin position="1"/>
        <end position="60"/>
    </location>
</feature>
<evidence type="ECO:0000256" key="4">
    <source>
        <dbReference type="ARBA" id="ARBA00023242"/>
    </source>
</evidence>
<evidence type="ECO:0000313" key="9">
    <source>
        <dbReference type="EMBL" id="KAF2071702.1"/>
    </source>
</evidence>
<organism evidence="9 10">
    <name type="scientific">Polysphondylium violaceum</name>
    <dbReference type="NCBI Taxonomy" id="133409"/>
    <lineage>
        <taxon>Eukaryota</taxon>
        <taxon>Amoebozoa</taxon>
        <taxon>Evosea</taxon>
        <taxon>Eumycetozoa</taxon>
        <taxon>Dictyostelia</taxon>
        <taxon>Dictyosteliales</taxon>
        <taxon>Dictyosteliaceae</taxon>
        <taxon>Polysphondylium</taxon>
    </lineage>
</organism>
<dbReference type="PANTHER" id="PTHR14052">
    <property type="entry name" value="ORIGIN RECOGNITION COMPLEX SUBUNIT 2"/>
    <property type="match status" value="1"/>
</dbReference>
<evidence type="ECO:0000313" key="10">
    <source>
        <dbReference type="Proteomes" id="UP000695562"/>
    </source>
</evidence>
<evidence type="ECO:0000256" key="6">
    <source>
        <dbReference type="SAM" id="MobiDB-lite"/>
    </source>
</evidence>
<feature type="compositionally biased region" description="Acidic residues" evidence="6">
    <location>
        <begin position="43"/>
        <end position="57"/>
    </location>
</feature>
<name>A0A8J4V2M4_9MYCE</name>